<reference evidence="2" key="1">
    <citation type="journal article" date="2020" name="Cell">
        <title>Large-Scale Comparative Analyses of Tick Genomes Elucidate Their Genetic Diversity and Vector Capacities.</title>
        <authorList>
            <consortium name="Tick Genome and Microbiome Consortium (TIGMIC)"/>
            <person name="Jia N."/>
            <person name="Wang J."/>
            <person name="Shi W."/>
            <person name="Du L."/>
            <person name="Sun Y."/>
            <person name="Zhan W."/>
            <person name="Jiang J.F."/>
            <person name="Wang Q."/>
            <person name="Zhang B."/>
            <person name="Ji P."/>
            <person name="Bell-Sakyi L."/>
            <person name="Cui X.M."/>
            <person name="Yuan T.T."/>
            <person name="Jiang B.G."/>
            <person name="Yang W.F."/>
            <person name="Lam T.T."/>
            <person name="Chang Q.C."/>
            <person name="Ding S.J."/>
            <person name="Wang X.J."/>
            <person name="Zhu J.G."/>
            <person name="Ruan X.D."/>
            <person name="Zhao L."/>
            <person name="Wei J.T."/>
            <person name="Ye R.Z."/>
            <person name="Que T.C."/>
            <person name="Du C.H."/>
            <person name="Zhou Y.H."/>
            <person name="Cheng J.X."/>
            <person name="Dai P.F."/>
            <person name="Guo W.B."/>
            <person name="Han X.H."/>
            <person name="Huang E.J."/>
            <person name="Li L.F."/>
            <person name="Wei W."/>
            <person name="Gao Y.C."/>
            <person name="Liu J.Z."/>
            <person name="Shao H.Z."/>
            <person name="Wang X."/>
            <person name="Wang C.C."/>
            <person name="Yang T.C."/>
            <person name="Huo Q.B."/>
            <person name="Li W."/>
            <person name="Chen H.Y."/>
            <person name="Chen S.E."/>
            <person name="Zhou L.G."/>
            <person name="Ni X.B."/>
            <person name="Tian J.H."/>
            <person name="Sheng Y."/>
            <person name="Liu T."/>
            <person name="Pan Y.S."/>
            <person name="Xia L.Y."/>
            <person name="Li J."/>
            <person name="Zhao F."/>
            <person name="Cao W.C."/>
        </authorList>
    </citation>
    <scope>NUCLEOTIDE SEQUENCE</scope>
    <source>
        <strain evidence="2">Rsan-2018</strain>
    </source>
</reference>
<dbReference type="AlphaFoldDB" id="A0A9D4T543"/>
<organism evidence="2 3">
    <name type="scientific">Rhipicephalus sanguineus</name>
    <name type="common">Brown dog tick</name>
    <name type="synonym">Ixodes sanguineus</name>
    <dbReference type="NCBI Taxonomy" id="34632"/>
    <lineage>
        <taxon>Eukaryota</taxon>
        <taxon>Metazoa</taxon>
        <taxon>Ecdysozoa</taxon>
        <taxon>Arthropoda</taxon>
        <taxon>Chelicerata</taxon>
        <taxon>Arachnida</taxon>
        <taxon>Acari</taxon>
        <taxon>Parasitiformes</taxon>
        <taxon>Ixodida</taxon>
        <taxon>Ixodoidea</taxon>
        <taxon>Ixodidae</taxon>
        <taxon>Rhipicephalinae</taxon>
        <taxon>Rhipicephalus</taxon>
        <taxon>Rhipicephalus</taxon>
    </lineage>
</organism>
<name>A0A9D4T543_RHISA</name>
<dbReference type="PANTHER" id="PTHR15859">
    <property type="entry name" value="SETA BINDING PROTEIN 1"/>
    <property type="match status" value="1"/>
</dbReference>
<evidence type="ECO:0000313" key="3">
    <source>
        <dbReference type="Proteomes" id="UP000821837"/>
    </source>
</evidence>
<gene>
    <name evidence="2" type="ORF">HPB52_002789</name>
</gene>
<dbReference type="InterPro" id="IPR047876">
    <property type="entry name" value="SHKBP1/KCTD3"/>
</dbReference>
<keyword evidence="3" id="KW-1185">Reference proteome</keyword>
<sequence>MGERDICWEDFITADDDADTAGPCTDEGIVNEARGKSDLEESDDDDDDETLELAPTSVPVAIGYIDRLRQLVYAKGPGEEHAAALNKLETVLITSVCVYMSLQECRRLGGCNTSWLAFTSPYLEPVIERIALNAKVVTTASAQAPESGAKMLAVAYGSQVRLWSIAQEGNGRAEIDKNEKIIYISEGLKNPLISKLTTKRVVHGG</sequence>
<protein>
    <submittedName>
        <fullName evidence="2">Uncharacterized protein</fullName>
    </submittedName>
</protein>
<proteinExistence type="predicted"/>
<evidence type="ECO:0000256" key="1">
    <source>
        <dbReference type="SAM" id="MobiDB-lite"/>
    </source>
</evidence>
<dbReference type="VEuPathDB" id="VectorBase:RSAN_036955"/>
<accession>A0A9D4T543</accession>
<dbReference type="PANTHER" id="PTHR15859:SF1">
    <property type="entry name" value="BTB DOMAIN-CONTAINING PROTEIN"/>
    <property type="match status" value="1"/>
</dbReference>
<feature type="region of interest" description="Disordered" evidence="1">
    <location>
        <begin position="15"/>
        <end position="51"/>
    </location>
</feature>
<feature type="compositionally biased region" description="Acidic residues" evidence="1">
    <location>
        <begin position="40"/>
        <end position="51"/>
    </location>
</feature>
<comment type="caution">
    <text evidence="2">The sequence shown here is derived from an EMBL/GenBank/DDBJ whole genome shotgun (WGS) entry which is preliminary data.</text>
</comment>
<dbReference type="Proteomes" id="UP000821837">
    <property type="component" value="Chromosome 11"/>
</dbReference>
<dbReference type="EMBL" id="JABSTV010001247">
    <property type="protein sequence ID" value="KAH7971790.1"/>
    <property type="molecule type" value="Genomic_DNA"/>
</dbReference>
<reference evidence="2" key="2">
    <citation type="submission" date="2021-09" db="EMBL/GenBank/DDBJ databases">
        <authorList>
            <person name="Jia N."/>
            <person name="Wang J."/>
            <person name="Shi W."/>
            <person name="Du L."/>
            <person name="Sun Y."/>
            <person name="Zhan W."/>
            <person name="Jiang J."/>
            <person name="Wang Q."/>
            <person name="Zhang B."/>
            <person name="Ji P."/>
            <person name="Sakyi L.B."/>
            <person name="Cui X."/>
            <person name="Yuan T."/>
            <person name="Jiang B."/>
            <person name="Yang W."/>
            <person name="Lam T.T.-Y."/>
            <person name="Chang Q."/>
            <person name="Ding S."/>
            <person name="Wang X."/>
            <person name="Zhu J."/>
            <person name="Ruan X."/>
            <person name="Zhao L."/>
            <person name="Wei J."/>
            <person name="Que T."/>
            <person name="Du C."/>
            <person name="Cheng J."/>
            <person name="Dai P."/>
            <person name="Han X."/>
            <person name="Huang E."/>
            <person name="Gao Y."/>
            <person name="Liu J."/>
            <person name="Shao H."/>
            <person name="Ye R."/>
            <person name="Li L."/>
            <person name="Wei W."/>
            <person name="Wang X."/>
            <person name="Wang C."/>
            <person name="Huo Q."/>
            <person name="Li W."/>
            <person name="Guo W."/>
            <person name="Chen H."/>
            <person name="Chen S."/>
            <person name="Zhou L."/>
            <person name="Zhou L."/>
            <person name="Ni X."/>
            <person name="Tian J."/>
            <person name="Zhou Y."/>
            <person name="Sheng Y."/>
            <person name="Liu T."/>
            <person name="Pan Y."/>
            <person name="Xia L."/>
            <person name="Li J."/>
            <person name="Zhao F."/>
            <person name="Cao W."/>
        </authorList>
    </citation>
    <scope>NUCLEOTIDE SEQUENCE</scope>
    <source>
        <strain evidence="2">Rsan-2018</strain>
        <tissue evidence="2">Larvae</tissue>
    </source>
</reference>
<evidence type="ECO:0000313" key="2">
    <source>
        <dbReference type="EMBL" id="KAH7971790.1"/>
    </source>
</evidence>